<protein>
    <submittedName>
        <fullName evidence="2">Hypothetical_protein</fullName>
    </submittedName>
</protein>
<gene>
    <name evidence="1" type="ORF">HINF_LOCUS12043</name>
    <name evidence="2" type="ORF">HINF_LOCUS63351</name>
</gene>
<reference evidence="2 3" key="2">
    <citation type="submission" date="2024-07" db="EMBL/GenBank/DDBJ databases">
        <authorList>
            <person name="Akdeniz Z."/>
        </authorList>
    </citation>
    <scope>NUCLEOTIDE SEQUENCE [LARGE SCALE GENOMIC DNA]</scope>
</reference>
<reference evidence="1" key="1">
    <citation type="submission" date="2023-06" db="EMBL/GenBank/DDBJ databases">
        <authorList>
            <person name="Kurt Z."/>
        </authorList>
    </citation>
    <scope>NUCLEOTIDE SEQUENCE</scope>
</reference>
<evidence type="ECO:0000313" key="3">
    <source>
        <dbReference type="Proteomes" id="UP001642409"/>
    </source>
</evidence>
<keyword evidence="3" id="KW-1185">Reference proteome</keyword>
<dbReference type="EMBL" id="CAXDID020000396">
    <property type="protein sequence ID" value="CAL6086822.1"/>
    <property type="molecule type" value="Genomic_DNA"/>
</dbReference>
<evidence type="ECO:0000313" key="1">
    <source>
        <dbReference type="EMBL" id="CAI9924398.1"/>
    </source>
</evidence>
<dbReference type="Proteomes" id="UP001642409">
    <property type="component" value="Unassembled WGS sequence"/>
</dbReference>
<organism evidence="1">
    <name type="scientific">Hexamita inflata</name>
    <dbReference type="NCBI Taxonomy" id="28002"/>
    <lineage>
        <taxon>Eukaryota</taxon>
        <taxon>Metamonada</taxon>
        <taxon>Diplomonadida</taxon>
        <taxon>Hexamitidae</taxon>
        <taxon>Hexamitinae</taxon>
        <taxon>Hexamita</taxon>
    </lineage>
</organism>
<dbReference type="AlphaFoldDB" id="A0AA86NR81"/>
<name>A0AA86NR81_9EUKA</name>
<dbReference type="EMBL" id="CATOUU010000311">
    <property type="protein sequence ID" value="CAI9924398.1"/>
    <property type="molecule type" value="Genomic_DNA"/>
</dbReference>
<sequence>MNSVCQSTKMFLHVTTVYCCKHTVQAANSWTCWLRQVDLLIKMSFPELSSDNHSARHNKHIQITTSMPYSAALSLRNGNSFCLKSCTQVTGHFFTNEDDKCQQKETATTPVLVRTERESTACFGQTSAVDAQVPAVTLMRLEDKAVHTKYKQFKAKSRESGQWT</sequence>
<comment type="caution">
    <text evidence="1">The sequence shown here is derived from an EMBL/GenBank/DDBJ whole genome shotgun (WGS) entry which is preliminary data.</text>
</comment>
<evidence type="ECO:0000313" key="2">
    <source>
        <dbReference type="EMBL" id="CAL6086822.1"/>
    </source>
</evidence>
<proteinExistence type="predicted"/>
<accession>A0AA86NR81</accession>